<dbReference type="PANTHER" id="PTHR39596">
    <property type="match status" value="1"/>
</dbReference>
<protein>
    <recommendedName>
        <fullName evidence="1">Heterokaryon incompatibility domain-containing protein</fullName>
    </recommendedName>
</protein>
<evidence type="ECO:0000259" key="1">
    <source>
        <dbReference type="Pfam" id="PF06985"/>
    </source>
</evidence>
<sequence>MDHILSTDEVDRYGTCIPEIPWLGYDHRPSQAFFDFDDYALQRGWSQKSLLDLKEGRLKELDQDSVKPFLQSWFSIGLCEAVLGRGLEKDSFIALKGPSTLFTSAPLRQFAADLEAKLMEGDDSDKEILERFIRILGAACLWNHKLANLELLNKENSDFCDKTYHSIMRMFNLLGLFLQGTGAYLAMYLPADSVVIGRYRSRLEMHWWCTNATQDGQAERMAQRGWCPYVRTMLGPFTHLVNEYAAIIGPPETHMGHRSCSPIECIRHNIDESTYKTLHTTPDCECQFVKPRLDRLADILDSGQIPLMDLNKIAVGDTGKVVNVIAFNSKKPASEKPAFNAISHVWSGGLGSVSEEGLPECMIELLGGYMESNAESKLVWIDSLCIPRDKRLRKLSIESISTVYREASATLVLDPELMRTSSSTTRQMLMWITSAAWMQRMWTLSEGRLSRSPYIVFKNAVILLDEILEDAREDYKNPIVDDLMNTLFGIFLRQGISLRLIHQSLCYRTTSKREDEAPALATLFGIDTGPILDAKSLDERMAMFWKSLSTKISLPMNIIFLRVPKLSIPGLRWAPSTLLNAGYQDSLLQPAEGETRYDVQLSDTGTLTGRYVVIRLTKRATLTHNTIIPIELAMDPDPGTTDMPLGSFTITSYKEELTPLQLSPNSLNGIDAFAVSVTKFGTTSARPLANELAGGVYSVVALTLDDDTEEQSSDLPASHKFIARDVFQMSQHKLPGSSLYGYVGWARISIS</sequence>
<dbReference type="AlphaFoldDB" id="A0AAN6DST6"/>
<accession>A0AAN6DST6</accession>
<evidence type="ECO:0000313" key="2">
    <source>
        <dbReference type="EMBL" id="KAI1610992.1"/>
    </source>
</evidence>
<dbReference type="Proteomes" id="UP001203852">
    <property type="component" value="Unassembled WGS sequence"/>
</dbReference>
<gene>
    <name evidence="2" type="ORF">EDD36DRAFT_476710</name>
</gene>
<dbReference type="InterPro" id="IPR010730">
    <property type="entry name" value="HET"/>
</dbReference>
<dbReference type="EMBL" id="MU404357">
    <property type="protein sequence ID" value="KAI1610992.1"/>
    <property type="molecule type" value="Genomic_DNA"/>
</dbReference>
<dbReference type="Pfam" id="PF06985">
    <property type="entry name" value="HET"/>
    <property type="match status" value="1"/>
</dbReference>
<evidence type="ECO:0000313" key="3">
    <source>
        <dbReference type="Proteomes" id="UP001203852"/>
    </source>
</evidence>
<name>A0AAN6DST6_9EURO</name>
<comment type="caution">
    <text evidence="2">The sequence shown here is derived from an EMBL/GenBank/DDBJ whole genome shotgun (WGS) entry which is preliminary data.</text>
</comment>
<proteinExistence type="predicted"/>
<organism evidence="2 3">
    <name type="scientific">Exophiala viscosa</name>
    <dbReference type="NCBI Taxonomy" id="2486360"/>
    <lineage>
        <taxon>Eukaryota</taxon>
        <taxon>Fungi</taxon>
        <taxon>Dikarya</taxon>
        <taxon>Ascomycota</taxon>
        <taxon>Pezizomycotina</taxon>
        <taxon>Eurotiomycetes</taxon>
        <taxon>Chaetothyriomycetidae</taxon>
        <taxon>Chaetothyriales</taxon>
        <taxon>Herpotrichiellaceae</taxon>
        <taxon>Exophiala</taxon>
    </lineage>
</organism>
<reference evidence="2" key="1">
    <citation type="journal article" date="2022" name="bioRxiv">
        <title>Deciphering the potential niche of two novel black yeast fungi from a biological soil crust based on their genomes, phenotypes, and melanin regulation.</title>
        <authorList>
            <consortium name="DOE Joint Genome Institute"/>
            <person name="Carr E.C."/>
            <person name="Barton Q."/>
            <person name="Grambo S."/>
            <person name="Sullivan M."/>
            <person name="Renfro C.M."/>
            <person name="Kuo A."/>
            <person name="Pangilinan J."/>
            <person name="Lipzen A."/>
            <person name="Keymanesh K."/>
            <person name="Savage E."/>
            <person name="Barry K."/>
            <person name="Grigoriev I.V."/>
            <person name="Riekhof W.R."/>
            <person name="Harris S.S."/>
        </authorList>
    </citation>
    <scope>NUCLEOTIDE SEQUENCE</scope>
    <source>
        <strain evidence="2">JF 03-4F</strain>
    </source>
</reference>
<feature type="domain" description="Heterokaryon incompatibility" evidence="1">
    <location>
        <begin position="374"/>
        <end position="412"/>
    </location>
</feature>
<keyword evidence="3" id="KW-1185">Reference proteome</keyword>
<dbReference type="PANTHER" id="PTHR39596:SF2">
    <property type="entry name" value="HET DOMAIN PROTEIN (AFU_ORTHOLOGUE AFUA_1G17550)-RELATED"/>
    <property type="match status" value="1"/>
</dbReference>